<organism evidence="2 3">
    <name type="scientific">Laetiporus sulphureus 93-53</name>
    <dbReference type="NCBI Taxonomy" id="1314785"/>
    <lineage>
        <taxon>Eukaryota</taxon>
        <taxon>Fungi</taxon>
        <taxon>Dikarya</taxon>
        <taxon>Basidiomycota</taxon>
        <taxon>Agaricomycotina</taxon>
        <taxon>Agaricomycetes</taxon>
        <taxon>Polyporales</taxon>
        <taxon>Laetiporus</taxon>
    </lineage>
</organism>
<dbReference type="Pfam" id="PF20236">
    <property type="entry name" value="DUF6593"/>
    <property type="match status" value="1"/>
</dbReference>
<dbReference type="AlphaFoldDB" id="A0A165IMX8"/>
<dbReference type="InParanoid" id="A0A165IMX8"/>
<name>A0A165IMX8_9APHY</name>
<evidence type="ECO:0000313" key="3">
    <source>
        <dbReference type="Proteomes" id="UP000076871"/>
    </source>
</evidence>
<sequence length="189" mass="21735">MINRTLPYFLEDRTGLYTDSDYDDIYDRLFLRVDRPKPTESALTVYNTGRRSSSRRKSRPISTQRNLGIVLEFGTHGALGKVTFVDAGIHVPMGQYLKKTSMFGGSLSRKFRASDGQEYRWMYRNSSEHEWCCMDCNECIVAHYDLKPPDKPVFSMSGNILTVYEEYVGLAVEILASLIIMRHIEAQKL</sequence>
<evidence type="ECO:0000313" key="2">
    <source>
        <dbReference type="EMBL" id="KZT13303.1"/>
    </source>
</evidence>
<dbReference type="OrthoDB" id="2910790at2759"/>
<dbReference type="GeneID" id="63831114"/>
<dbReference type="Proteomes" id="UP000076871">
    <property type="component" value="Unassembled WGS sequence"/>
</dbReference>
<gene>
    <name evidence="2" type="ORF">LAESUDRAFT_808722</name>
</gene>
<keyword evidence="3" id="KW-1185">Reference proteome</keyword>
<feature type="domain" description="DUF6593" evidence="1">
    <location>
        <begin position="44"/>
        <end position="183"/>
    </location>
</feature>
<reference evidence="2 3" key="1">
    <citation type="journal article" date="2016" name="Mol. Biol. Evol.">
        <title>Comparative Genomics of Early-Diverging Mushroom-Forming Fungi Provides Insights into the Origins of Lignocellulose Decay Capabilities.</title>
        <authorList>
            <person name="Nagy L.G."/>
            <person name="Riley R."/>
            <person name="Tritt A."/>
            <person name="Adam C."/>
            <person name="Daum C."/>
            <person name="Floudas D."/>
            <person name="Sun H."/>
            <person name="Yadav J.S."/>
            <person name="Pangilinan J."/>
            <person name="Larsson K.H."/>
            <person name="Matsuura K."/>
            <person name="Barry K."/>
            <person name="Labutti K."/>
            <person name="Kuo R."/>
            <person name="Ohm R.A."/>
            <person name="Bhattacharya S.S."/>
            <person name="Shirouzu T."/>
            <person name="Yoshinaga Y."/>
            <person name="Martin F.M."/>
            <person name="Grigoriev I.V."/>
            <person name="Hibbett D.S."/>
        </authorList>
    </citation>
    <scope>NUCLEOTIDE SEQUENCE [LARGE SCALE GENOMIC DNA]</scope>
    <source>
        <strain evidence="2 3">93-53</strain>
    </source>
</reference>
<evidence type="ECO:0000259" key="1">
    <source>
        <dbReference type="Pfam" id="PF20236"/>
    </source>
</evidence>
<proteinExistence type="predicted"/>
<protein>
    <recommendedName>
        <fullName evidence="1">DUF6593 domain-containing protein</fullName>
    </recommendedName>
</protein>
<accession>A0A165IMX8</accession>
<dbReference type="STRING" id="1314785.A0A165IMX8"/>
<dbReference type="RefSeq" id="XP_040770813.1">
    <property type="nucleotide sequence ID" value="XM_040914086.1"/>
</dbReference>
<dbReference type="EMBL" id="KV427605">
    <property type="protein sequence ID" value="KZT13303.1"/>
    <property type="molecule type" value="Genomic_DNA"/>
</dbReference>
<dbReference type="InterPro" id="IPR046528">
    <property type="entry name" value="DUF6593"/>
</dbReference>